<evidence type="ECO:0000313" key="1">
    <source>
        <dbReference type="EMBL" id="TYH74416.1"/>
    </source>
</evidence>
<organism evidence="1 2">
    <name type="scientific">Gossypium tomentosum</name>
    <name type="common">Hawaiian cotton</name>
    <name type="synonym">Gossypium sandvicense</name>
    <dbReference type="NCBI Taxonomy" id="34277"/>
    <lineage>
        <taxon>Eukaryota</taxon>
        <taxon>Viridiplantae</taxon>
        <taxon>Streptophyta</taxon>
        <taxon>Embryophyta</taxon>
        <taxon>Tracheophyta</taxon>
        <taxon>Spermatophyta</taxon>
        <taxon>Magnoliopsida</taxon>
        <taxon>eudicotyledons</taxon>
        <taxon>Gunneridae</taxon>
        <taxon>Pentapetalae</taxon>
        <taxon>rosids</taxon>
        <taxon>malvids</taxon>
        <taxon>Malvales</taxon>
        <taxon>Malvaceae</taxon>
        <taxon>Malvoideae</taxon>
        <taxon>Gossypium</taxon>
    </lineage>
</organism>
<dbReference type="EMBL" id="CM017627">
    <property type="protein sequence ID" value="TYH74416.1"/>
    <property type="molecule type" value="Genomic_DNA"/>
</dbReference>
<protein>
    <submittedName>
        <fullName evidence="1">Uncharacterized protein</fullName>
    </submittedName>
</protein>
<proteinExistence type="predicted"/>
<evidence type="ECO:0000313" key="2">
    <source>
        <dbReference type="Proteomes" id="UP000322667"/>
    </source>
</evidence>
<keyword evidence="2" id="KW-1185">Reference proteome</keyword>
<gene>
    <name evidence="1" type="ORF">ES332_D05G397200v1</name>
</gene>
<accession>A0A5D2L5Y0</accession>
<sequence length="82" mass="9286">MATERTGIRRRGTACRVGDMARTDVRRRARREARVSGATCVREAEGKRRLKTPETLGFLFVSVLGQEPRSRSQISIQRKLQG</sequence>
<reference evidence="1 2" key="1">
    <citation type="submission" date="2019-07" db="EMBL/GenBank/DDBJ databases">
        <title>WGS assembly of Gossypium tomentosum.</title>
        <authorList>
            <person name="Chen Z.J."/>
            <person name="Sreedasyam A."/>
            <person name="Ando A."/>
            <person name="Song Q."/>
            <person name="De L."/>
            <person name="Hulse-Kemp A."/>
            <person name="Ding M."/>
            <person name="Ye W."/>
            <person name="Kirkbride R."/>
            <person name="Jenkins J."/>
            <person name="Plott C."/>
            <person name="Lovell J."/>
            <person name="Lin Y.-M."/>
            <person name="Vaughn R."/>
            <person name="Liu B."/>
            <person name="Li W."/>
            <person name="Simpson S."/>
            <person name="Scheffler B."/>
            <person name="Saski C."/>
            <person name="Grover C."/>
            <person name="Hu G."/>
            <person name="Conover J."/>
            <person name="Carlson J."/>
            <person name="Shu S."/>
            <person name="Boston L."/>
            <person name="Williams M."/>
            <person name="Peterson D."/>
            <person name="Mcgee K."/>
            <person name="Jones D."/>
            <person name="Wendel J."/>
            <person name="Stelly D."/>
            <person name="Grimwood J."/>
            <person name="Schmutz J."/>
        </authorList>
    </citation>
    <scope>NUCLEOTIDE SEQUENCE [LARGE SCALE GENOMIC DNA]</scope>
    <source>
        <strain evidence="1">7179.01</strain>
    </source>
</reference>
<dbReference type="Proteomes" id="UP000322667">
    <property type="component" value="Chromosome D05"/>
</dbReference>
<name>A0A5D2L5Y0_GOSTO</name>
<dbReference type="AlphaFoldDB" id="A0A5D2L5Y0"/>